<protein>
    <submittedName>
        <fullName evidence="1">RNA polymerase subunit sigma-70</fullName>
    </submittedName>
</protein>
<dbReference type="AlphaFoldDB" id="A0A948TCQ8"/>
<dbReference type="EMBL" id="JAHLFW010000078">
    <property type="protein sequence ID" value="MBU3838480.1"/>
    <property type="molecule type" value="Genomic_DNA"/>
</dbReference>
<name>A0A948TCQ8_9BACT</name>
<accession>A0A948TCQ8</accession>
<evidence type="ECO:0000313" key="1">
    <source>
        <dbReference type="EMBL" id="MBU3838480.1"/>
    </source>
</evidence>
<comment type="caution">
    <text evidence="1">The sequence shown here is derived from an EMBL/GenBank/DDBJ whole genome shotgun (WGS) entry which is preliminary data.</text>
</comment>
<reference evidence="1" key="2">
    <citation type="submission" date="2021-04" db="EMBL/GenBank/DDBJ databases">
        <authorList>
            <person name="Gilroy R."/>
        </authorList>
    </citation>
    <scope>NUCLEOTIDE SEQUENCE</scope>
    <source>
        <strain evidence="1">G4-2901</strain>
    </source>
</reference>
<gene>
    <name evidence="1" type="ORF">H9777_09270</name>
</gene>
<reference evidence="1" key="1">
    <citation type="journal article" date="2021" name="PeerJ">
        <title>Extensive microbial diversity within the chicken gut microbiome revealed by metagenomics and culture.</title>
        <authorList>
            <person name="Gilroy R."/>
            <person name="Ravi A."/>
            <person name="Getino M."/>
            <person name="Pursley I."/>
            <person name="Horton D.L."/>
            <person name="Alikhan N.F."/>
            <person name="Baker D."/>
            <person name="Gharbi K."/>
            <person name="Hall N."/>
            <person name="Watson M."/>
            <person name="Adriaenssens E.M."/>
            <person name="Foster-Nyarko E."/>
            <person name="Jarju S."/>
            <person name="Secka A."/>
            <person name="Antonio M."/>
            <person name="Oren A."/>
            <person name="Chaudhuri R.R."/>
            <person name="La Ragione R."/>
            <person name="Hildebrand F."/>
            <person name="Pallen M.J."/>
        </authorList>
    </citation>
    <scope>NUCLEOTIDE SEQUENCE</scope>
    <source>
        <strain evidence="1">G4-2901</strain>
    </source>
</reference>
<evidence type="ECO:0000313" key="2">
    <source>
        <dbReference type="Proteomes" id="UP000783796"/>
    </source>
</evidence>
<dbReference type="Proteomes" id="UP000783796">
    <property type="component" value="Unassembled WGS sequence"/>
</dbReference>
<sequence length="216" mass="24283">MYAAISADIVSSTSLSIDETVSLKKRIENLFLVLQDMYPGFWGRLIKGDYMECILPSAKDAFRVALLIKTCIKSFPLTDSKEKKMFQTYGVRIAVGIGDMRMVDKEQGIMDGEAIYMSGRALDGMQAPNRKGTIIIDSSCEEQRQALQTIGMLVDALMNNATRKQCEVLFYKLQSKGELEIADILGLTQSAVNQHSTTAKWYCIEEALNYFEQLKF</sequence>
<organism evidence="1 2">
    <name type="scientific">Candidatus Phocaeicola faecigallinarum</name>
    <dbReference type="NCBI Taxonomy" id="2838732"/>
    <lineage>
        <taxon>Bacteria</taxon>
        <taxon>Pseudomonadati</taxon>
        <taxon>Bacteroidota</taxon>
        <taxon>Bacteroidia</taxon>
        <taxon>Bacteroidales</taxon>
        <taxon>Bacteroidaceae</taxon>
        <taxon>Phocaeicola</taxon>
    </lineage>
</organism>
<proteinExistence type="predicted"/>